<feature type="domain" description="YgjP-like metallopeptidase" evidence="1">
    <location>
        <begin position="52"/>
        <end position="263"/>
    </location>
</feature>
<gene>
    <name evidence="2" type="ORF">ED208_04415</name>
</gene>
<dbReference type="Proteomes" id="UP000282106">
    <property type="component" value="Unassembled WGS sequence"/>
</dbReference>
<dbReference type="InterPro" id="IPR002725">
    <property type="entry name" value="YgjP-like_metallopeptidase"/>
</dbReference>
<name>A0A3N0VLW6_9GAMM</name>
<dbReference type="Pfam" id="PF01863">
    <property type="entry name" value="YgjP-like"/>
    <property type="match status" value="1"/>
</dbReference>
<dbReference type="AlphaFoldDB" id="A0A3N0VLW6"/>
<comment type="caution">
    <text evidence="2">The sequence shown here is derived from an EMBL/GenBank/DDBJ whole genome shotgun (WGS) entry which is preliminary data.</text>
</comment>
<dbReference type="InterPro" id="IPR053136">
    <property type="entry name" value="UTP_pyrophosphatase-like"/>
</dbReference>
<organism evidence="2 3">
    <name type="scientific">Stagnimonas aquatica</name>
    <dbReference type="NCBI Taxonomy" id="2689987"/>
    <lineage>
        <taxon>Bacteria</taxon>
        <taxon>Pseudomonadati</taxon>
        <taxon>Pseudomonadota</taxon>
        <taxon>Gammaproteobacteria</taxon>
        <taxon>Nevskiales</taxon>
        <taxon>Nevskiaceae</taxon>
        <taxon>Stagnimonas</taxon>
    </lineage>
</organism>
<dbReference type="PANTHER" id="PTHR30399:SF1">
    <property type="entry name" value="UTP PYROPHOSPHATASE"/>
    <property type="match status" value="1"/>
</dbReference>
<dbReference type="CDD" id="cd07344">
    <property type="entry name" value="M48_yhfN_like"/>
    <property type="match status" value="1"/>
</dbReference>
<dbReference type="Gene3D" id="3.30.2010.10">
    <property type="entry name" value="Metalloproteases ('zincins'), catalytic domain"/>
    <property type="match status" value="1"/>
</dbReference>
<evidence type="ECO:0000313" key="3">
    <source>
        <dbReference type="Proteomes" id="UP000282106"/>
    </source>
</evidence>
<protein>
    <submittedName>
        <fullName evidence="2">M48 family peptidase</fullName>
    </submittedName>
</protein>
<keyword evidence="3" id="KW-1185">Reference proteome</keyword>
<reference evidence="2 3" key="1">
    <citation type="submission" date="2018-10" db="EMBL/GenBank/DDBJ databases">
        <authorList>
            <person name="Chen W.-M."/>
        </authorList>
    </citation>
    <scope>NUCLEOTIDE SEQUENCE [LARGE SCALE GENOMIC DNA]</scope>
    <source>
        <strain evidence="2 3">THS-13</strain>
    </source>
</reference>
<sequence length="288" mass="33125">MALVRLSTTLNREEGLSVSDRHDFIELNISSLPQDSMNFPFPVQERVNPKARYIRVAVNATGEVVLTIPRYATKAEARAFLVSRLEWVREQLGKLESRTPEAARRPLRWDGADVLPLRGTETPVRWSRASLSRPQVRLLPEAITVFAPQDTRHELLTRLLKRTLINEARLEAEDLLNQEAHRLGLRWRELRIGDPRAQWGSCTPEGVISLSWRLLLAPPEVFRYVVIHELCHLPHPDHSPRFWGLVAQQMPEWSLHRDWLKRHGAGLHRWLARPPDADAPPPQADLFG</sequence>
<evidence type="ECO:0000313" key="2">
    <source>
        <dbReference type="EMBL" id="ROH93772.1"/>
    </source>
</evidence>
<dbReference type="PANTHER" id="PTHR30399">
    <property type="entry name" value="UNCHARACTERIZED PROTEIN YGJP"/>
    <property type="match status" value="1"/>
</dbReference>
<proteinExistence type="predicted"/>
<dbReference type="EMBL" id="RJVO01000001">
    <property type="protein sequence ID" value="ROH93772.1"/>
    <property type="molecule type" value="Genomic_DNA"/>
</dbReference>
<evidence type="ECO:0000259" key="1">
    <source>
        <dbReference type="Pfam" id="PF01863"/>
    </source>
</evidence>
<accession>A0A3N0VLW6</accession>
<dbReference type="InParanoid" id="A0A3N0VLW6"/>